<dbReference type="AlphaFoldDB" id="A0A3C0CEN1"/>
<evidence type="ECO:0000313" key="1">
    <source>
        <dbReference type="EMBL" id="RHK46795.1"/>
    </source>
</evidence>
<reference evidence="1 2" key="1">
    <citation type="submission" date="2018-08" db="EMBL/GenBank/DDBJ databases">
        <title>A genome reference for cultivated species of the human gut microbiota.</title>
        <authorList>
            <person name="Zou Y."/>
            <person name="Xue W."/>
            <person name="Luo G."/>
        </authorList>
    </citation>
    <scope>NUCLEOTIDE SEQUENCE [LARGE SCALE GENOMIC DNA]</scope>
    <source>
        <strain evidence="1 2">AF42-9</strain>
    </source>
</reference>
<organism evidence="1 2">
    <name type="scientific">Leyella stercorea</name>
    <dbReference type="NCBI Taxonomy" id="363265"/>
    <lineage>
        <taxon>Bacteria</taxon>
        <taxon>Pseudomonadati</taxon>
        <taxon>Bacteroidota</taxon>
        <taxon>Bacteroidia</taxon>
        <taxon>Bacteroidales</taxon>
        <taxon>Prevotellaceae</taxon>
        <taxon>Leyella</taxon>
    </lineage>
</organism>
<name>A0A3C0CEN1_9BACT</name>
<gene>
    <name evidence="1" type="ORF">DW060_12840</name>
</gene>
<dbReference type="RefSeq" id="WP_007901827.1">
    <property type="nucleotide sequence ID" value="NZ_CAJLAM010000010.1"/>
</dbReference>
<dbReference type="Proteomes" id="UP000286598">
    <property type="component" value="Unassembled WGS sequence"/>
</dbReference>
<evidence type="ECO:0000313" key="2">
    <source>
        <dbReference type="Proteomes" id="UP000286598"/>
    </source>
</evidence>
<dbReference type="GeneID" id="78337831"/>
<sequence>MKKLVFVALAAFVTVSVSNVFAGSSKAELGLGMPVDTTVVETPDTPVVDDQQTEAMFSDSTDSVDPAAQLFSSVVLSDSTDTDTTGTEAPAVV</sequence>
<comment type="caution">
    <text evidence="1">The sequence shown here is derived from an EMBL/GenBank/DDBJ whole genome shotgun (WGS) entry which is preliminary data.</text>
</comment>
<keyword evidence="2" id="KW-1185">Reference proteome</keyword>
<protein>
    <submittedName>
        <fullName evidence="1">Uncharacterized protein</fullName>
    </submittedName>
</protein>
<proteinExistence type="predicted"/>
<accession>A0A3C0CEN1</accession>
<dbReference type="EMBL" id="QRNO01000105">
    <property type="protein sequence ID" value="RHK46795.1"/>
    <property type="molecule type" value="Genomic_DNA"/>
</dbReference>